<organism evidence="1">
    <name type="scientific">marine sediment metagenome</name>
    <dbReference type="NCBI Taxonomy" id="412755"/>
    <lineage>
        <taxon>unclassified sequences</taxon>
        <taxon>metagenomes</taxon>
        <taxon>ecological metagenomes</taxon>
    </lineage>
</organism>
<dbReference type="AlphaFoldDB" id="A0A0F9G7L3"/>
<dbReference type="Pfam" id="PF25209">
    <property type="entry name" value="Phage_capsid_4"/>
    <property type="match status" value="1"/>
</dbReference>
<reference evidence="1" key="1">
    <citation type="journal article" date="2015" name="Nature">
        <title>Complex archaea that bridge the gap between prokaryotes and eukaryotes.</title>
        <authorList>
            <person name="Spang A."/>
            <person name="Saw J.H."/>
            <person name="Jorgensen S.L."/>
            <person name="Zaremba-Niedzwiedzka K."/>
            <person name="Martijn J."/>
            <person name="Lind A.E."/>
            <person name="van Eijk R."/>
            <person name="Schleper C."/>
            <person name="Guy L."/>
            <person name="Ettema T.J."/>
        </authorList>
    </citation>
    <scope>NUCLEOTIDE SEQUENCE</scope>
</reference>
<evidence type="ECO:0000313" key="1">
    <source>
        <dbReference type="EMBL" id="KKL65485.1"/>
    </source>
</evidence>
<feature type="non-terminal residue" evidence="1">
    <location>
        <position position="210"/>
    </location>
</feature>
<proteinExistence type="predicted"/>
<accession>A0A0F9G7L3</accession>
<protein>
    <submittedName>
        <fullName evidence="1">Uncharacterized protein</fullName>
    </submittedName>
</protein>
<dbReference type="EMBL" id="LAZR01027514">
    <property type="protein sequence ID" value="KKL65485.1"/>
    <property type="molecule type" value="Genomic_DNA"/>
</dbReference>
<sequence>MLRADNIRGLVNEHGVAGYLQIQADLLEGRETPNGRKVTRRPDEFSIRALWEGLVGPVEDTLAFAAGLNGKGYVEIQEAISSTGFSSAIGQLLAAKLIEGYDSPGFIGDELVETMPSSLRGERLAGFTALQGPKPVGELAQYEDSTFTDKFVGTRETKRGRLLSISEEAVVFDQTGQILLLASRLGEIARQERERRIVRAVIDADSGEVV</sequence>
<comment type="caution">
    <text evidence="1">The sequence shown here is derived from an EMBL/GenBank/DDBJ whole genome shotgun (WGS) entry which is preliminary data.</text>
</comment>
<name>A0A0F9G7L3_9ZZZZ</name>
<gene>
    <name evidence="1" type="ORF">LCGC14_2154490</name>
</gene>